<name>A0ACC2JK66_9PEZI</name>
<keyword evidence="2" id="KW-1185">Reference proteome</keyword>
<proteinExistence type="predicted"/>
<gene>
    <name evidence="1" type="ORF">O1611_g5877</name>
</gene>
<dbReference type="EMBL" id="JAPUUL010001309">
    <property type="protein sequence ID" value="KAJ8127757.1"/>
    <property type="molecule type" value="Genomic_DNA"/>
</dbReference>
<dbReference type="Proteomes" id="UP001153332">
    <property type="component" value="Unassembled WGS sequence"/>
</dbReference>
<evidence type="ECO:0000313" key="2">
    <source>
        <dbReference type="Proteomes" id="UP001153332"/>
    </source>
</evidence>
<sequence>MLDVQNWERPSTLAVVAALFLVYLIWIIYVTVRQPKLPDLPVVGARPGEWFSLVRARYRNAVNMKVATQTAYNQYRESACILPMMGGQNLVHLPFKEFQWLVDQPDADMDNIAQLMDAFMFDYTIMDPKLTHLPIHISVLTGRLTREVGNLVPDIMDEVRHSVDSYWPMDTENYTTVCAYDLMLRVTGQAINRIFIGLPLCRNPGVLDAATAFSLDVPIAATDRETFSAAEAKGLREIQQRPGSEINRAEGSPAMVYEAVKRSIGPVPR</sequence>
<organism evidence="1 2">
    <name type="scientific">Lasiodiplodia mahajangana</name>
    <dbReference type="NCBI Taxonomy" id="1108764"/>
    <lineage>
        <taxon>Eukaryota</taxon>
        <taxon>Fungi</taxon>
        <taxon>Dikarya</taxon>
        <taxon>Ascomycota</taxon>
        <taxon>Pezizomycotina</taxon>
        <taxon>Dothideomycetes</taxon>
        <taxon>Dothideomycetes incertae sedis</taxon>
        <taxon>Botryosphaeriales</taxon>
        <taxon>Botryosphaeriaceae</taxon>
        <taxon>Lasiodiplodia</taxon>
    </lineage>
</organism>
<comment type="caution">
    <text evidence="1">The sequence shown here is derived from an EMBL/GenBank/DDBJ whole genome shotgun (WGS) entry which is preliminary data.</text>
</comment>
<accession>A0ACC2JK66</accession>
<evidence type="ECO:0000313" key="1">
    <source>
        <dbReference type="EMBL" id="KAJ8127757.1"/>
    </source>
</evidence>
<reference evidence="1" key="1">
    <citation type="submission" date="2022-12" db="EMBL/GenBank/DDBJ databases">
        <title>Genome Sequence of Lasiodiplodia mahajangana.</title>
        <authorList>
            <person name="Buettner E."/>
        </authorList>
    </citation>
    <scope>NUCLEOTIDE SEQUENCE</scope>
    <source>
        <strain evidence="1">VT137</strain>
    </source>
</reference>
<protein>
    <submittedName>
        <fullName evidence="1">Uncharacterized protein</fullName>
    </submittedName>
</protein>